<dbReference type="InterPro" id="IPR044876">
    <property type="entry name" value="HRDC_dom_sf"/>
</dbReference>
<evidence type="ECO:0000313" key="3">
    <source>
        <dbReference type="Proteomes" id="UP000029643"/>
    </source>
</evidence>
<keyword evidence="2" id="KW-0378">Hydrolase</keyword>
<evidence type="ECO:0000313" key="2">
    <source>
        <dbReference type="EMBL" id="GAL81389.1"/>
    </source>
</evidence>
<dbReference type="RefSeq" id="WP_193747276.1">
    <property type="nucleotide sequence ID" value="NZ_BBNU01000015.1"/>
</dbReference>
<sequence length="285" mass="32689">MLILKTKFETHFVTPLKSFGYTTDNKAIDSDLAKAVDLLEELLAAKLLFFNGLTDGFSSKSFLELRAKSKFLAKDKPKKSRKTVIDGTANVELFELLRVLRNEIAEKNDLIHYQVFNQKTLYEMCETLPLNKAELLEINGMGGKTRVEKYGTDILKVIRGYCDENDIDTSADKIDFTEEKVAEKPKAPKVDTKKVSLDLFKSGKSIDEIEDERELTRTTILRHLSHFIDSGEVKISDLMPIEHYNELKKIIPKNKFESLTELKQLVDDKYTYEELRLVLRALNDA</sequence>
<dbReference type="EMBL" id="BBNU01000015">
    <property type="protein sequence ID" value="GAL81389.1"/>
    <property type="molecule type" value="Genomic_DNA"/>
</dbReference>
<dbReference type="GO" id="GO:0003676">
    <property type="term" value="F:nucleic acid binding"/>
    <property type="evidence" value="ECO:0007669"/>
    <property type="project" value="InterPro"/>
</dbReference>
<dbReference type="PROSITE" id="PS50967">
    <property type="entry name" value="HRDC"/>
    <property type="match status" value="1"/>
</dbReference>
<dbReference type="InterPro" id="IPR010997">
    <property type="entry name" value="HRDC-like_sf"/>
</dbReference>
<dbReference type="SUPFAM" id="SSF47819">
    <property type="entry name" value="HRDC-like"/>
    <property type="match status" value="1"/>
</dbReference>
<dbReference type="Proteomes" id="UP000029643">
    <property type="component" value="Unassembled WGS sequence"/>
</dbReference>
<gene>
    <name evidence="2" type="ORF">JCM19274_2465</name>
</gene>
<feature type="domain" description="HRDC" evidence="1">
    <location>
        <begin position="87"/>
        <end position="168"/>
    </location>
</feature>
<keyword evidence="2" id="KW-0347">Helicase</keyword>
<dbReference type="Pfam" id="PF00570">
    <property type="entry name" value="HRDC"/>
    <property type="match status" value="1"/>
</dbReference>
<dbReference type="AlphaFoldDB" id="A0A090X0U5"/>
<dbReference type="Gene3D" id="1.10.10.1390">
    <property type="entry name" value="ATP-dependent DNA helicase RecQ"/>
    <property type="match status" value="1"/>
</dbReference>
<dbReference type="GO" id="GO:0000166">
    <property type="term" value="F:nucleotide binding"/>
    <property type="evidence" value="ECO:0007669"/>
    <property type="project" value="InterPro"/>
</dbReference>
<dbReference type="Pfam" id="PF14493">
    <property type="entry name" value="HTH_40"/>
    <property type="match status" value="1"/>
</dbReference>
<dbReference type="InterPro" id="IPR002121">
    <property type="entry name" value="HRDC_dom"/>
</dbReference>
<dbReference type="Gene3D" id="1.10.150.80">
    <property type="entry name" value="HRDC domain"/>
    <property type="match status" value="1"/>
</dbReference>
<evidence type="ECO:0000259" key="1">
    <source>
        <dbReference type="PROSITE" id="PS50967"/>
    </source>
</evidence>
<accession>A0A090X0U5</accession>
<keyword evidence="2" id="KW-0067">ATP-binding</keyword>
<name>A0A090X0U5_9FLAO</name>
<dbReference type="InterPro" id="IPR029491">
    <property type="entry name" value="Helicase_HTH"/>
</dbReference>
<reference evidence="2 3" key="1">
    <citation type="journal article" date="2014" name="Genome Announc.">
        <title>Draft Genome Sequences of Marine Flavobacterium Algibacter lectus Strains SS8 and NR4.</title>
        <authorList>
            <person name="Takatani N."/>
            <person name="Nakanishi M."/>
            <person name="Meirelles P."/>
            <person name="Mino S."/>
            <person name="Suda W."/>
            <person name="Oshima K."/>
            <person name="Hattori M."/>
            <person name="Ohkuma M."/>
            <person name="Hosokawa M."/>
            <person name="Miyashita K."/>
            <person name="Thompson F.L."/>
            <person name="Niwa A."/>
            <person name="Sawabe T."/>
            <person name="Sawabe T."/>
        </authorList>
    </citation>
    <scope>NUCLEOTIDE SEQUENCE [LARGE SCALE GENOMIC DNA]</scope>
    <source>
        <strain evidence="3">JCM19274</strain>
    </source>
</reference>
<dbReference type="SMART" id="SM00341">
    <property type="entry name" value="HRDC"/>
    <property type="match status" value="1"/>
</dbReference>
<dbReference type="GO" id="GO:0004386">
    <property type="term" value="F:helicase activity"/>
    <property type="evidence" value="ECO:0007669"/>
    <property type="project" value="UniProtKB-KW"/>
</dbReference>
<comment type="caution">
    <text evidence="2">The sequence shown here is derived from an EMBL/GenBank/DDBJ whole genome shotgun (WGS) entry which is preliminary data.</text>
</comment>
<keyword evidence="2" id="KW-0547">Nucleotide-binding</keyword>
<proteinExistence type="predicted"/>
<organism evidence="2 3">
    <name type="scientific">Algibacter lectus</name>
    <dbReference type="NCBI Taxonomy" id="221126"/>
    <lineage>
        <taxon>Bacteria</taxon>
        <taxon>Pseudomonadati</taxon>
        <taxon>Bacteroidota</taxon>
        <taxon>Flavobacteriia</taxon>
        <taxon>Flavobacteriales</taxon>
        <taxon>Flavobacteriaceae</taxon>
        <taxon>Algibacter</taxon>
    </lineage>
</organism>
<protein>
    <submittedName>
        <fullName evidence="2">ATP-dependent DNA helicase RecQ</fullName>
    </submittedName>
</protein>